<organism evidence="3">
    <name type="scientific">Naegleria gruberi</name>
    <name type="common">Amoeba</name>
    <dbReference type="NCBI Taxonomy" id="5762"/>
    <lineage>
        <taxon>Eukaryota</taxon>
        <taxon>Discoba</taxon>
        <taxon>Heterolobosea</taxon>
        <taxon>Tetramitia</taxon>
        <taxon>Eutetramitia</taxon>
        <taxon>Vahlkampfiidae</taxon>
        <taxon>Naegleria</taxon>
    </lineage>
</organism>
<evidence type="ECO:0000313" key="3">
    <source>
        <dbReference type="Proteomes" id="UP000006671"/>
    </source>
</evidence>
<protein>
    <submittedName>
        <fullName evidence="2">Predicted protein</fullName>
    </submittedName>
</protein>
<name>D2VXI2_NAEGR</name>
<evidence type="ECO:0000256" key="1">
    <source>
        <dbReference type="SAM" id="MobiDB-lite"/>
    </source>
</evidence>
<dbReference type="EMBL" id="GG738907">
    <property type="protein sequence ID" value="EFC38513.1"/>
    <property type="molecule type" value="Genomic_DNA"/>
</dbReference>
<dbReference type="VEuPathDB" id="AmoebaDB:NAEGRDRAFT_73756"/>
<sequence>MPLNNTLPSFDEFIQNTFANNLVNPTVLYHHQNNNQPGFTHVNPATAAVSTSSNRQLYIPSSVTEQTSVGQMKQSLKRTSPVDEFNRLNAEIERQQSEISRLVQENVLLKRKKRKVDTQSNSTQPTNSPQPSHTSSRASSSPIEFTVIAESSLSHNKQDIVMSNVNDYSVVWNGATYVISNIFTNKDDVSHFYCPKFESFYPKKDYKLVVEKNEYRQLLSENPHIIPLFKKRAWRVSLFTMEFVNFVRECNQNGNN</sequence>
<dbReference type="KEGG" id="ngr:NAEGRDRAFT_73756"/>
<dbReference type="AlphaFoldDB" id="D2VXI2"/>
<dbReference type="RefSeq" id="XP_002671257.1">
    <property type="nucleotide sequence ID" value="XM_002671211.1"/>
</dbReference>
<gene>
    <name evidence="2" type="ORF">NAEGRDRAFT_73756</name>
</gene>
<accession>D2VXI2</accession>
<dbReference type="Proteomes" id="UP000006671">
    <property type="component" value="Unassembled WGS sequence"/>
</dbReference>
<feature type="region of interest" description="Disordered" evidence="1">
    <location>
        <begin position="110"/>
        <end position="141"/>
    </location>
</feature>
<dbReference type="InParanoid" id="D2VXI2"/>
<feature type="compositionally biased region" description="Low complexity" evidence="1">
    <location>
        <begin position="129"/>
        <end position="141"/>
    </location>
</feature>
<keyword evidence="3" id="KW-1185">Reference proteome</keyword>
<evidence type="ECO:0000313" key="2">
    <source>
        <dbReference type="EMBL" id="EFC38513.1"/>
    </source>
</evidence>
<reference evidence="2 3" key="1">
    <citation type="journal article" date="2010" name="Cell">
        <title>The genome of Naegleria gruberi illuminates early eukaryotic versatility.</title>
        <authorList>
            <person name="Fritz-Laylin L.K."/>
            <person name="Prochnik S.E."/>
            <person name="Ginger M.L."/>
            <person name="Dacks J.B."/>
            <person name="Carpenter M.L."/>
            <person name="Field M.C."/>
            <person name="Kuo A."/>
            <person name="Paredez A."/>
            <person name="Chapman J."/>
            <person name="Pham J."/>
            <person name="Shu S."/>
            <person name="Neupane R."/>
            <person name="Cipriano M."/>
            <person name="Mancuso J."/>
            <person name="Tu H."/>
            <person name="Salamov A."/>
            <person name="Lindquist E."/>
            <person name="Shapiro H."/>
            <person name="Lucas S."/>
            <person name="Grigoriev I.V."/>
            <person name="Cande W.Z."/>
            <person name="Fulton C."/>
            <person name="Rokhsar D.S."/>
            <person name="Dawson S.C."/>
        </authorList>
    </citation>
    <scope>NUCLEOTIDE SEQUENCE [LARGE SCALE GENOMIC DNA]</scope>
    <source>
        <strain evidence="2 3">NEG-M</strain>
    </source>
</reference>
<feature type="compositionally biased region" description="Polar residues" evidence="1">
    <location>
        <begin position="118"/>
        <end position="127"/>
    </location>
</feature>
<dbReference type="GeneID" id="8858357"/>
<proteinExistence type="predicted"/>